<feature type="domain" description="Cyclodeaminase/cyclohydrolase" evidence="1">
    <location>
        <begin position="7"/>
        <end position="182"/>
    </location>
</feature>
<accession>D6PB16</accession>
<keyword evidence="2" id="KW-0378">Hydrolase</keyword>
<protein>
    <submittedName>
        <fullName evidence="2">Methenyl tetrahydrofolate cyclohydrolase</fullName>
    </submittedName>
</protein>
<proteinExistence type="predicted"/>
<name>D6PB16_9ARCH</name>
<dbReference type="SUPFAM" id="SSF101262">
    <property type="entry name" value="Methenyltetrahydrofolate cyclohydrolase-like"/>
    <property type="match status" value="1"/>
</dbReference>
<dbReference type="Pfam" id="PF04961">
    <property type="entry name" value="FTCD_C"/>
    <property type="match status" value="1"/>
</dbReference>
<dbReference type="GO" id="GO:0016787">
    <property type="term" value="F:hydrolase activity"/>
    <property type="evidence" value="ECO:0007669"/>
    <property type="project" value="UniProtKB-KW"/>
</dbReference>
<organism evidence="2">
    <name type="scientific">uncultured archaeon MedDCM-OCT-S04-C14</name>
    <dbReference type="NCBI Taxonomy" id="743084"/>
    <lineage>
        <taxon>Archaea</taxon>
        <taxon>environmental samples</taxon>
    </lineage>
</organism>
<dbReference type="Gene3D" id="1.20.120.680">
    <property type="entry name" value="Formiminotetrahydrofolate cyclodeaminase monomer, up-and-down helical bundle"/>
    <property type="match status" value="1"/>
</dbReference>
<evidence type="ECO:0000259" key="1">
    <source>
        <dbReference type="Pfam" id="PF04961"/>
    </source>
</evidence>
<sequence>MNWADMTLREFQAALASSSPTPGGGTASAVALGQAASLSIMVCDLTLGNEKWQDGWAIAEQIQTMAIPMMGRSNKLATEDSQAFDRVIESFGLPKTTDEEKSNRRGAIRDATLEAAVVPFETASLALKLLTSLPDLAAMGNGNAVTDVGVAGLLASAAAKGAVFNVEINLDSLPEEMGESIRKELPEVKERTRIASRAVMDAVRERMGQ</sequence>
<evidence type="ECO:0000313" key="2">
    <source>
        <dbReference type="EMBL" id="ADD92932.1"/>
    </source>
</evidence>
<dbReference type="InterPro" id="IPR007044">
    <property type="entry name" value="Cyclodeamin/CycHdrlase"/>
</dbReference>
<reference evidence="2" key="1">
    <citation type="journal article" date="2010" name="ISME J.">
        <title>Metagenome of the Mediterranean deep chlorophyll maximum studied by direct and fosmid library 454 pyrosequencing.</title>
        <authorList>
            <person name="Ghai R."/>
            <person name="Martin-Cuadrado A.B."/>
            <person name="Molto A.G."/>
            <person name="Heredia I.G."/>
            <person name="Cabrera R."/>
            <person name="Martin J."/>
            <person name="Verdu M."/>
            <person name="Deschamps P."/>
            <person name="Moreira D."/>
            <person name="Lopez-Garcia P."/>
            <person name="Mira A."/>
            <person name="Rodriguez-Valera F."/>
        </authorList>
    </citation>
    <scope>NUCLEOTIDE SEQUENCE</scope>
</reference>
<dbReference type="InterPro" id="IPR036178">
    <property type="entry name" value="Formintransfe-cycloase-like_sf"/>
</dbReference>
<dbReference type="AlphaFoldDB" id="D6PB16"/>
<dbReference type="EMBL" id="GU942958">
    <property type="protein sequence ID" value="ADD92932.1"/>
    <property type="molecule type" value="Genomic_DNA"/>
</dbReference>